<evidence type="ECO:0008006" key="4">
    <source>
        <dbReference type="Google" id="ProtNLM"/>
    </source>
</evidence>
<keyword evidence="1" id="KW-0732">Signal</keyword>
<feature type="signal peptide" evidence="1">
    <location>
        <begin position="1"/>
        <end position="15"/>
    </location>
</feature>
<reference evidence="3" key="1">
    <citation type="submission" date="2012-07" db="EMBL/GenBank/DDBJ databases">
        <title>Genome of the Chinese tree shrew, a rising model animal genetically related to primates.</title>
        <authorList>
            <person name="Zhang G."/>
            <person name="Fan Y."/>
            <person name="Yao Y."/>
            <person name="Huang Z."/>
        </authorList>
    </citation>
    <scope>NUCLEOTIDE SEQUENCE [LARGE SCALE GENOMIC DNA]</scope>
</reference>
<accession>L9KK96</accession>
<evidence type="ECO:0000313" key="3">
    <source>
        <dbReference type="Proteomes" id="UP000011518"/>
    </source>
</evidence>
<evidence type="ECO:0000313" key="2">
    <source>
        <dbReference type="EMBL" id="ELW63168.1"/>
    </source>
</evidence>
<keyword evidence="3" id="KW-1185">Reference proteome</keyword>
<sequence>MGISSLSRLSSRLLAAACSIFAGLEFGSPGKKRTESSHVPGVGPRLARVPIVRLGPAPAELSYPAEPPVGPCVGSRPWVPSGRVFSYRRVSAFEVPGASPAAPRRQRRPGQPDLGVLWACSARLEQRWPRDPMRPAFGTSLALRSCYAEQAPGGITAGQHRCTQDEFSNTEKYSDI</sequence>
<dbReference type="InParanoid" id="L9KK96"/>
<feature type="chain" id="PRO_5012384335" description="Secreted protein" evidence="1">
    <location>
        <begin position="16"/>
        <end position="176"/>
    </location>
</feature>
<dbReference type="EMBL" id="KB320791">
    <property type="protein sequence ID" value="ELW63168.1"/>
    <property type="molecule type" value="Genomic_DNA"/>
</dbReference>
<proteinExistence type="predicted"/>
<reference evidence="3" key="2">
    <citation type="journal article" date="2013" name="Nat. Commun.">
        <title>Genome of the Chinese tree shrew.</title>
        <authorList>
            <person name="Fan Y."/>
            <person name="Huang Z.Y."/>
            <person name="Cao C.C."/>
            <person name="Chen C.S."/>
            <person name="Chen Y.X."/>
            <person name="Fan D.D."/>
            <person name="He J."/>
            <person name="Hou H.L."/>
            <person name="Hu L."/>
            <person name="Hu X.T."/>
            <person name="Jiang X.T."/>
            <person name="Lai R."/>
            <person name="Lang Y.S."/>
            <person name="Liang B."/>
            <person name="Liao S.G."/>
            <person name="Mu D."/>
            <person name="Ma Y.Y."/>
            <person name="Niu Y.Y."/>
            <person name="Sun X.Q."/>
            <person name="Xia J.Q."/>
            <person name="Xiao J."/>
            <person name="Xiong Z.Q."/>
            <person name="Xu L."/>
            <person name="Yang L."/>
            <person name="Zhang Y."/>
            <person name="Zhao W."/>
            <person name="Zhao X.D."/>
            <person name="Zheng Y.T."/>
            <person name="Zhou J.M."/>
            <person name="Zhu Y.B."/>
            <person name="Zhang G.J."/>
            <person name="Wang J."/>
            <person name="Yao Y.G."/>
        </authorList>
    </citation>
    <scope>NUCLEOTIDE SEQUENCE [LARGE SCALE GENOMIC DNA]</scope>
</reference>
<evidence type="ECO:0000256" key="1">
    <source>
        <dbReference type="SAM" id="SignalP"/>
    </source>
</evidence>
<dbReference type="AlphaFoldDB" id="L9KK96"/>
<organism evidence="2 3">
    <name type="scientific">Tupaia chinensis</name>
    <name type="common">Chinese tree shrew</name>
    <name type="synonym">Tupaia belangeri chinensis</name>
    <dbReference type="NCBI Taxonomy" id="246437"/>
    <lineage>
        <taxon>Eukaryota</taxon>
        <taxon>Metazoa</taxon>
        <taxon>Chordata</taxon>
        <taxon>Craniata</taxon>
        <taxon>Vertebrata</taxon>
        <taxon>Euteleostomi</taxon>
        <taxon>Mammalia</taxon>
        <taxon>Eutheria</taxon>
        <taxon>Euarchontoglires</taxon>
        <taxon>Scandentia</taxon>
        <taxon>Tupaiidae</taxon>
        <taxon>Tupaia</taxon>
    </lineage>
</organism>
<gene>
    <name evidence="2" type="ORF">TREES_T100010771</name>
</gene>
<name>L9KK96_TUPCH</name>
<dbReference type="Proteomes" id="UP000011518">
    <property type="component" value="Unassembled WGS sequence"/>
</dbReference>
<protein>
    <recommendedName>
        <fullName evidence="4">Secreted protein</fullName>
    </recommendedName>
</protein>